<feature type="domain" description="IclR-ED" evidence="5">
    <location>
        <begin position="66"/>
        <end position="248"/>
    </location>
</feature>
<dbReference type="InterPro" id="IPR014757">
    <property type="entry name" value="Tscrpt_reg_IclR_C"/>
</dbReference>
<gene>
    <name evidence="6" type="ORF">GCM10011409_32820</name>
</gene>
<evidence type="ECO:0000313" key="6">
    <source>
        <dbReference type="EMBL" id="GGB52661.1"/>
    </source>
</evidence>
<dbReference type="GO" id="GO:0045892">
    <property type="term" value="P:negative regulation of DNA-templated transcription"/>
    <property type="evidence" value="ECO:0007669"/>
    <property type="project" value="UniProtKB-ARBA"/>
</dbReference>
<dbReference type="PROSITE" id="PS51077">
    <property type="entry name" value="HTH_ICLR"/>
    <property type="match status" value="1"/>
</dbReference>
<dbReference type="SMART" id="SM00346">
    <property type="entry name" value="HTH_ICLR"/>
    <property type="match status" value="1"/>
</dbReference>
<dbReference type="PANTHER" id="PTHR30136">
    <property type="entry name" value="HELIX-TURN-HELIX TRANSCRIPTIONAL REGULATOR, ICLR FAMILY"/>
    <property type="match status" value="1"/>
</dbReference>
<dbReference type="RefSeq" id="WP_088052580.1">
    <property type="nucleotide sequence ID" value="NZ_BMJD01000032.1"/>
</dbReference>
<dbReference type="InterPro" id="IPR029016">
    <property type="entry name" value="GAF-like_dom_sf"/>
</dbReference>
<dbReference type="Pfam" id="PF09339">
    <property type="entry name" value="HTH_IclR"/>
    <property type="match status" value="1"/>
</dbReference>
<evidence type="ECO:0008006" key="8">
    <source>
        <dbReference type="Google" id="ProtNLM"/>
    </source>
</evidence>
<dbReference type="InterPro" id="IPR050707">
    <property type="entry name" value="HTH_MetabolicPath_Reg"/>
</dbReference>
<dbReference type="InterPro" id="IPR036388">
    <property type="entry name" value="WH-like_DNA-bd_sf"/>
</dbReference>
<dbReference type="InterPro" id="IPR005471">
    <property type="entry name" value="Tscrpt_reg_IclR_N"/>
</dbReference>
<comment type="caution">
    <text evidence="6">The sequence shown here is derived from an EMBL/GenBank/DDBJ whole genome shotgun (WGS) entry which is preliminary data.</text>
</comment>
<sequence length="256" mass="28850">MTLKTLGIALDVLSKFTKQHITWGLRELAKEMDMNHTVLYRILKTYESKGFLVQDNVTKKYELGSKMLDLLSAVQQKVNLSDFVVPIMKSLSNETNESVFLTWRDGFAGTTVEISESPQQIKFAVSIGYQTPLYVGASCKVIMAFLLPAEQKEIINNGTNKFTDRTLVEKEEILSSLEEIKQQGWCYSEGEFSEDVFGIGVPIFGKDEKILGSLTIAGPIYRITPDKKSLFLDRLLKGKTEIEQSIQLLGVDDVYK</sequence>
<evidence type="ECO:0000256" key="1">
    <source>
        <dbReference type="ARBA" id="ARBA00023015"/>
    </source>
</evidence>
<evidence type="ECO:0000256" key="2">
    <source>
        <dbReference type="ARBA" id="ARBA00023125"/>
    </source>
</evidence>
<reference evidence="6" key="1">
    <citation type="journal article" date="2014" name="Int. J. Syst. Evol. Microbiol.">
        <title>Complete genome sequence of Corynebacterium casei LMG S-19264T (=DSM 44701T), isolated from a smear-ripened cheese.</title>
        <authorList>
            <consortium name="US DOE Joint Genome Institute (JGI-PGF)"/>
            <person name="Walter F."/>
            <person name="Albersmeier A."/>
            <person name="Kalinowski J."/>
            <person name="Ruckert C."/>
        </authorList>
    </citation>
    <scope>NUCLEOTIDE SEQUENCE</scope>
    <source>
        <strain evidence="6">CGMCC 1.15454</strain>
    </source>
</reference>
<feature type="domain" description="HTH iclR-type" evidence="4">
    <location>
        <begin position="3"/>
        <end position="65"/>
    </location>
</feature>
<evidence type="ECO:0000256" key="3">
    <source>
        <dbReference type="ARBA" id="ARBA00023163"/>
    </source>
</evidence>
<dbReference type="PROSITE" id="PS51078">
    <property type="entry name" value="ICLR_ED"/>
    <property type="match status" value="1"/>
</dbReference>
<protein>
    <recommendedName>
        <fullName evidence="8">IclR family transcriptional regulator</fullName>
    </recommendedName>
</protein>
<dbReference type="Pfam" id="PF01614">
    <property type="entry name" value="IclR_C"/>
    <property type="match status" value="1"/>
</dbReference>
<accession>A0A9W5X709</accession>
<reference evidence="6" key="2">
    <citation type="submission" date="2020-09" db="EMBL/GenBank/DDBJ databases">
        <authorList>
            <person name="Sun Q."/>
            <person name="Zhou Y."/>
        </authorList>
    </citation>
    <scope>NUCLEOTIDE SEQUENCE</scope>
    <source>
        <strain evidence="6">CGMCC 1.15454</strain>
    </source>
</reference>
<dbReference type="SUPFAM" id="SSF55781">
    <property type="entry name" value="GAF domain-like"/>
    <property type="match status" value="1"/>
</dbReference>
<dbReference type="SUPFAM" id="SSF46785">
    <property type="entry name" value="Winged helix' DNA-binding domain"/>
    <property type="match status" value="1"/>
</dbReference>
<evidence type="ECO:0000313" key="7">
    <source>
        <dbReference type="Proteomes" id="UP000621492"/>
    </source>
</evidence>
<dbReference type="Proteomes" id="UP000621492">
    <property type="component" value="Unassembled WGS sequence"/>
</dbReference>
<dbReference type="Gene3D" id="1.10.10.10">
    <property type="entry name" value="Winged helix-like DNA-binding domain superfamily/Winged helix DNA-binding domain"/>
    <property type="match status" value="1"/>
</dbReference>
<keyword evidence="7" id="KW-1185">Reference proteome</keyword>
<organism evidence="6 7">
    <name type="scientific">Lentibacillus populi</name>
    <dbReference type="NCBI Taxonomy" id="1827502"/>
    <lineage>
        <taxon>Bacteria</taxon>
        <taxon>Bacillati</taxon>
        <taxon>Bacillota</taxon>
        <taxon>Bacilli</taxon>
        <taxon>Bacillales</taxon>
        <taxon>Bacillaceae</taxon>
        <taxon>Lentibacillus</taxon>
    </lineage>
</organism>
<keyword evidence="2" id="KW-0238">DNA-binding</keyword>
<name>A0A9W5X709_9BACI</name>
<proteinExistence type="predicted"/>
<evidence type="ECO:0000259" key="4">
    <source>
        <dbReference type="PROSITE" id="PS51077"/>
    </source>
</evidence>
<keyword evidence="3" id="KW-0804">Transcription</keyword>
<dbReference type="EMBL" id="BMJD01000032">
    <property type="protein sequence ID" value="GGB52661.1"/>
    <property type="molecule type" value="Genomic_DNA"/>
</dbReference>
<evidence type="ECO:0000259" key="5">
    <source>
        <dbReference type="PROSITE" id="PS51078"/>
    </source>
</evidence>
<dbReference type="Gene3D" id="3.30.450.40">
    <property type="match status" value="1"/>
</dbReference>
<dbReference type="GO" id="GO:0003700">
    <property type="term" value="F:DNA-binding transcription factor activity"/>
    <property type="evidence" value="ECO:0007669"/>
    <property type="project" value="TreeGrafter"/>
</dbReference>
<dbReference type="GO" id="GO:0003677">
    <property type="term" value="F:DNA binding"/>
    <property type="evidence" value="ECO:0007669"/>
    <property type="project" value="UniProtKB-KW"/>
</dbReference>
<keyword evidence="1" id="KW-0805">Transcription regulation</keyword>
<dbReference type="AlphaFoldDB" id="A0A9W5X709"/>
<dbReference type="PANTHER" id="PTHR30136:SF24">
    <property type="entry name" value="HTH-TYPE TRANSCRIPTIONAL REPRESSOR ALLR"/>
    <property type="match status" value="1"/>
</dbReference>
<dbReference type="InterPro" id="IPR036390">
    <property type="entry name" value="WH_DNA-bd_sf"/>
</dbReference>